<dbReference type="Proteomes" id="UP000799767">
    <property type="component" value="Unassembled WGS sequence"/>
</dbReference>
<proteinExistence type="predicted"/>
<organism evidence="2 3">
    <name type="scientific">Neohortaea acidophila</name>
    <dbReference type="NCBI Taxonomy" id="245834"/>
    <lineage>
        <taxon>Eukaryota</taxon>
        <taxon>Fungi</taxon>
        <taxon>Dikarya</taxon>
        <taxon>Ascomycota</taxon>
        <taxon>Pezizomycotina</taxon>
        <taxon>Dothideomycetes</taxon>
        <taxon>Dothideomycetidae</taxon>
        <taxon>Mycosphaerellales</taxon>
        <taxon>Teratosphaeriaceae</taxon>
        <taxon>Neohortaea</taxon>
    </lineage>
</organism>
<dbReference type="EMBL" id="MU001638">
    <property type="protein sequence ID" value="KAF2481145.1"/>
    <property type="molecule type" value="Genomic_DNA"/>
</dbReference>
<dbReference type="AlphaFoldDB" id="A0A6A6PMK0"/>
<protein>
    <submittedName>
        <fullName evidence="2">Uncharacterized protein</fullName>
    </submittedName>
</protein>
<feature type="region of interest" description="Disordered" evidence="1">
    <location>
        <begin position="165"/>
        <end position="202"/>
    </location>
</feature>
<name>A0A6A6PMK0_9PEZI</name>
<sequence>MTRLSFCALKSTPPWPPYYYNVKISQSHAPRSLAHLMSNRPKRGQAAPAPRYLHPDENVQYCITCGRLIGSRKIRNANTSLTQVKYCSDKCKRNKPAVRRSDGNSSNDSNSGNFDALIESVLLGLLGGDDSVHLVRMSELEQAVLARRTNGDVHIVAENIPARTYNIDDDENDDSIQDDTEDGGVRLDQPAATHPQREGQERANVREVIRGAARRAVVFGLPSSSDNETRRKCEAVVDGKVVEPSFAKGDWGIRWREGS</sequence>
<keyword evidence="3" id="KW-1185">Reference proteome</keyword>
<evidence type="ECO:0000256" key="1">
    <source>
        <dbReference type="SAM" id="MobiDB-lite"/>
    </source>
</evidence>
<evidence type="ECO:0000313" key="2">
    <source>
        <dbReference type="EMBL" id="KAF2481145.1"/>
    </source>
</evidence>
<dbReference type="OrthoDB" id="537467at2759"/>
<dbReference type="RefSeq" id="XP_033587715.1">
    <property type="nucleotide sequence ID" value="XM_033729931.1"/>
</dbReference>
<accession>A0A6A6PMK0</accession>
<feature type="compositionally biased region" description="Acidic residues" evidence="1">
    <location>
        <begin position="167"/>
        <end position="182"/>
    </location>
</feature>
<evidence type="ECO:0000313" key="3">
    <source>
        <dbReference type="Proteomes" id="UP000799767"/>
    </source>
</evidence>
<dbReference type="GeneID" id="54470933"/>
<gene>
    <name evidence="2" type="ORF">BDY17DRAFT_183339</name>
</gene>
<reference evidence="2" key="1">
    <citation type="journal article" date="2020" name="Stud. Mycol.">
        <title>101 Dothideomycetes genomes: a test case for predicting lifestyles and emergence of pathogens.</title>
        <authorList>
            <person name="Haridas S."/>
            <person name="Albert R."/>
            <person name="Binder M."/>
            <person name="Bloem J."/>
            <person name="Labutti K."/>
            <person name="Salamov A."/>
            <person name="Andreopoulos B."/>
            <person name="Baker S."/>
            <person name="Barry K."/>
            <person name="Bills G."/>
            <person name="Bluhm B."/>
            <person name="Cannon C."/>
            <person name="Castanera R."/>
            <person name="Culley D."/>
            <person name="Daum C."/>
            <person name="Ezra D."/>
            <person name="Gonzalez J."/>
            <person name="Henrissat B."/>
            <person name="Kuo A."/>
            <person name="Liang C."/>
            <person name="Lipzen A."/>
            <person name="Lutzoni F."/>
            <person name="Magnuson J."/>
            <person name="Mondo S."/>
            <person name="Nolan M."/>
            <person name="Ohm R."/>
            <person name="Pangilinan J."/>
            <person name="Park H.-J."/>
            <person name="Ramirez L."/>
            <person name="Alfaro M."/>
            <person name="Sun H."/>
            <person name="Tritt A."/>
            <person name="Yoshinaga Y."/>
            <person name="Zwiers L.-H."/>
            <person name="Turgeon B."/>
            <person name="Goodwin S."/>
            <person name="Spatafora J."/>
            <person name="Crous P."/>
            <person name="Grigoriev I."/>
        </authorList>
    </citation>
    <scope>NUCLEOTIDE SEQUENCE</scope>
    <source>
        <strain evidence="2">CBS 113389</strain>
    </source>
</reference>